<dbReference type="NCBIfam" id="TIGR01555">
    <property type="entry name" value="phge_rel_HI1409"/>
    <property type="match status" value="1"/>
</dbReference>
<organism evidence="3 4">
    <name type="scientific">Aggregatibacter actinomycetemcomitans</name>
    <name type="common">Actinobacillus actinomycetemcomitans</name>
    <name type="synonym">Haemophilus actinomycetemcomitans</name>
    <dbReference type="NCBI Taxonomy" id="714"/>
    <lineage>
        <taxon>Bacteria</taxon>
        <taxon>Pseudomonadati</taxon>
        <taxon>Pseudomonadota</taxon>
        <taxon>Gammaproteobacteria</taxon>
        <taxon>Pasteurellales</taxon>
        <taxon>Pasteurellaceae</taxon>
        <taxon>Aggregatibacter</taxon>
    </lineage>
</organism>
<protein>
    <recommendedName>
        <fullName evidence="2">Anti-CBASS protein Acb1-like N-terminal domain-containing protein</fullName>
    </recommendedName>
</protein>
<feature type="region of interest" description="Disordered" evidence="1">
    <location>
        <begin position="423"/>
        <end position="444"/>
    </location>
</feature>
<sequence>MKFFDGIKSLALKLGSKQEQTYYSHSLSLTDDLVQLEALWRDNWIANKVCIKRPEDMVRNWREIYSNDLNSKQLDSFTKFERSLKLRETLTKALQWSSLYGSVGVLVVTDSANIGAPLQPTEHLKRLIILPKWKIIPTGTKDDDVLSPNFGRYSEYSIIGGSQSITVHHSRLIILNANDAPLSDNDIWGVSDLEKIIDVLKRFDSASVNVGDLIFESKIDIFKIAGLSDKIAAGMENEVASVISAVQAIKSATNSLLLDAENEYDRKELTFSGLKDLLTEFRNAVAGAADMPVTILFGQSVSGLASGDEDIQNYHESIHRLQEARLRPIFEVIDPLICNELFGGLPADWWFEFVPLTTVKQEQQINMLNTFATAANTLIQNGVLNEYQIANELRESGLFANISAEDIEEMKNADEFAGNFEESENMEGAQVQTGEDQQADRALV</sequence>
<gene>
    <name evidence="3" type="ORF">CQR80_04775</name>
</gene>
<accession>A0A2G1DQV2</accession>
<evidence type="ECO:0000313" key="4">
    <source>
        <dbReference type="Proteomes" id="UP000226080"/>
    </source>
</evidence>
<dbReference type="Pfam" id="PF06381">
    <property type="entry name" value="Phage_portal_3"/>
    <property type="match status" value="1"/>
</dbReference>
<reference evidence="3 4" key="1">
    <citation type="submission" date="2017-10" db="EMBL/GenBank/DDBJ databases">
        <title>Draft genome sequences of Aggregatibacter actinomycetemcomitans strains 310a and 310b.</title>
        <authorList>
            <person name="May A.C."/>
            <person name="Ohta H."/>
            <person name="Maeda H."/>
            <person name="Kokeguchi S."/>
            <person name="Cugini C."/>
        </authorList>
    </citation>
    <scope>NUCLEOTIDE SEQUENCE [LARGE SCALE GENOMIC DNA]</scope>
    <source>
        <strain evidence="3 4">310b</strain>
    </source>
</reference>
<proteinExistence type="predicted"/>
<dbReference type="RefSeq" id="WP_099308937.1">
    <property type="nucleotide sequence ID" value="NZ_PCGV01000007.1"/>
</dbReference>
<dbReference type="InterPro" id="IPR006445">
    <property type="entry name" value="Phage-assoc_HI1409"/>
</dbReference>
<dbReference type="Proteomes" id="UP000226080">
    <property type="component" value="Unassembled WGS sequence"/>
</dbReference>
<evidence type="ECO:0000256" key="1">
    <source>
        <dbReference type="SAM" id="MobiDB-lite"/>
    </source>
</evidence>
<dbReference type="EMBL" id="PCGW01000007">
    <property type="protein sequence ID" value="PHO20810.1"/>
    <property type="molecule type" value="Genomic_DNA"/>
</dbReference>
<keyword evidence="4" id="KW-1185">Reference proteome</keyword>
<evidence type="ECO:0000259" key="2">
    <source>
        <dbReference type="Pfam" id="PF06381"/>
    </source>
</evidence>
<feature type="domain" description="Anti-CBASS protein Acb1-like N-terminal" evidence="2">
    <location>
        <begin position="35"/>
        <end position="376"/>
    </location>
</feature>
<dbReference type="InterPro" id="IPR024459">
    <property type="entry name" value="Acb1-like_N"/>
</dbReference>
<evidence type="ECO:0000313" key="3">
    <source>
        <dbReference type="EMBL" id="PHO20810.1"/>
    </source>
</evidence>
<comment type="caution">
    <text evidence="3">The sequence shown here is derived from an EMBL/GenBank/DDBJ whole genome shotgun (WGS) entry which is preliminary data.</text>
</comment>
<name>A0A2G1DQV2_AGGAC</name>